<evidence type="ECO:0000256" key="1">
    <source>
        <dbReference type="ARBA" id="ARBA00022756"/>
    </source>
</evidence>
<sequence>MKADENGRTGFFITGTGTGVGKTLVSALMTLAFDGDYWKPLQTGLAEDVGDTADVAALTGLPPERCHAPLYQFDALLSPWSAARRTGAHVDLTRISLPATKRPLVIEGAGGLMVPLNAGQLMIDLIAICQLPVILVVGTGLGSINHALLSLEALRRRKLPIAGIVMNGTPHADDAELILHFGGALPCAAIPHLPDLTEETLRTQAARLREIFSARQDTETTRP</sequence>
<dbReference type="PANTHER" id="PTHR43210:SF5">
    <property type="entry name" value="DETHIOBIOTIN SYNTHETASE"/>
    <property type="match status" value="1"/>
</dbReference>
<keyword evidence="2" id="KW-0963">Cytoplasm</keyword>
<dbReference type="EC" id="6.3.3.3" evidence="2"/>
<dbReference type="EMBL" id="JAWJZY010000002">
    <property type="protein sequence ID" value="MEE8658372.1"/>
    <property type="molecule type" value="Genomic_DNA"/>
</dbReference>
<feature type="binding site" evidence="2">
    <location>
        <position position="54"/>
    </location>
    <ligand>
        <name>Mg(2+)</name>
        <dbReference type="ChEBI" id="CHEBI:18420"/>
    </ligand>
</feature>
<comment type="function">
    <text evidence="2">Catalyzes a mechanistically unusual reaction, the ATP-dependent insertion of CO2 between the N7 and N8 nitrogen atoms of 7,8-diaminopelargonic acid (DAPA, also called 7,8-diammoniononanoate) to form a ureido ring.</text>
</comment>
<comment type="similarity">
    <text evidence="2">Belongs to the dethiobiotin synthetase family.</text>
</comment>
<gene>
    <name evidence="2" type="primary">bioD</name>
    <name evidence="3" type="ORF">DOFOFD_05040</name>
</gene>
<reference evidence="3 4" key="1">
    <citation type="submission" date="2023-10" db="EMBL/GenBank/DDBJ databases">
        <title>Sorlinia euscelidii gen. nov., sp. nov., an acetic acid bacteria isolated from the gut of Euscelidius variegatus emitter.</title>
        <authorList>
            <person name="Michoud G."/>
            <person name="Marasco R."/>
            <person name="Seferji K."/>
            <person name="Gonella E."/>
            <person name="Garuglieri E."/>
            <person name="Alma A."/>
            <person name="Mapelli F."/>
            <person name="Borin S."/>
            <person name="Daffonchio D."/>
            <person name="Crotti E."/>
        </authorList>
    </citation>
    <scope>NUCLEOTIDE SEQUENCE [LARGE SCALE GENOMIC DNA]</scope>
    <source>
        <strain evidence="3 4">EV16P</strain>
    </source>
</reference>
<comment type="subunit">
    <text evidence="2">Homodimer.</text>
</comment>
<comment type="catalytic activity">
    <reaction evidence="2">
        <text>(7R,8S)-7,8-diammoniononanoate + CO2 + ATP = (4R,5S)-dethiobiotin + ADP + phosphate + 3 H(+)</text>
        <dbReference type="Rhea" id="RHEA:15805"/>
        <dbReference type="ChEBI" id="CHEBI:15378"/>
        <dbReference type="ChEBI" id="CHEBI:16526"/>
        <dbReference type="ChEBI" id="CHEBI:30616"/>
        <dbReference type="ChEBI" id="CHEBI:43474"/>
        <dbReference type="ChEBI" id="CHEBI:149469"/>
        <dbReference type="ChEBI" id="CHEBI:149473"/>
        <dbReference type="ChEBI" id="CHEBI:456216"/>
        <dbReference type="EC" id="6.3.3.3"/>
    </reaction>
</comment>
<dbReference type="CDD" id="cd03109">
    <property type="entry name" value="DTBS"/>
    <property type="match status" value="1"/>
</dbReference>
<comment type="subcellular location">
    <subcellularLocation>
        <location evidence="2">Cytoplasm</location>
    </subcellularLocation>
</comment>
<dbReference type="InterPro" id="IPR027417">
    <property type="entry name" value="P-loop_NTPase"/>
</dbReference>
<accession>A0ABU7U0M5</accession>
<evidence type="ECO:0000313" key="4">
    <source>
        <dbReference type="Proteomes" id="UP001312908"/>
    </source>
</evidence>
<keyword evidence="4" id="KW-1185">Reference proteome</keyword>
<keyword evidence="2" id="KW-0436">Ligase</keyword>
<keyword evidence="2" id="KW-0547">Nucleotide-binding</keyword>
<comment type="cofactor">
    <cofactor evidence="2">
        <name>Mg(2+)</name>
        <dbReference type="ChEBI" id="CHEBI:18420"/>
    </cofactor>
</comment>
<feature type="binding site" evidence="2">
    <location>
        <position position="198"/>
    </location>
    <ligand>
        <name>ATP</name>
        <dbReference type="ChEBI" id="CHEBI:30616"/>
    </ligand>
</feature>
<dbReference type="Pfam" id="PF13500">
    <property type="entry name" value="AAA_26"/>
    <property type="match status" value="1"/>
</dbReference>
<feature type="binding site" evidence="2">
    <location>
        <position position="43"/>
    </location>
    <ligand>
        <name>substrate</name>
    </ligand>
</feature>
<dbReference type="PIRSF" id="PIRSF006755">
    <property type="entry name" value="DTB_synth"/>
    <property type="match status" value="1"/>
</dbReference>
<dbReference type="Gene3D" id="3.40.50.300">
    <property type="entry name" value="P-loop containing nucleotide triphosphate hydrolases"/>
    <property type="match status" value="1"/>
</dbReference>
<evidence type="ECO:0000313" key="3">
    <source>
        <dbReference type="EMBL" id="MEE8658372.1"/>
    </source>
</evidence>
<feature type="binding site" evidence="2">
    <location>
        <position position="107"/>
    </location>
    <ligand>
        <name>Mg(2+)</name>
        <dbReference type="ChEBI" id="CHEBI:18420"/>
    </ligand>
</feature>
<evidence type="ECO:0000256" key="2">
    <source>
        <dbReference type="HAMAP-Rule" id="MF_00336"/>
    </source>
</evidence>
<dbReference type="Proteomes" id="UP001312908">
    <property type="component" value="Unassembled WGS sequence"/>
</dbReference>
<comment type="caution">
    <text evidence="3">The sequence shown here is derived from an EMBL/GenBank/DDBJ whole genome shotgun (WGS) entry which is preliminary data.</text>
</comment>
<feature type="binding site" evidence="2">
    <location>
        <begin position="191"/>
        <end position="193"/>
    </location>
    <ligand>
        <name>ATP</name>
        <dbReference type="ChEBI" id="CHEBI:30616"/>
    </ligand>
</feature>
<dbReference type="PANTHER" id="PTHR43210">
    <property type="entry name" value="DETHIOBIOTIN SYNTHETASE"/>
    <property type="match status" value="1"/>
</dbReference>
<dbReference type="RefSeq" id="WP_394819317.1">
    <property type="nucleotide sequence ID" value="NZ_JAWJZY010000002.1"/>
</dbReference>
<feature type="binding site" evidence="2">
    <location>
        <begin position="19"/>
        <end position="24"/>
    </location>
    <ligand>
        <name>ATP</name>
        <dbReference type="ChEBI" id="CHEBI:30616"/>
    </ligand>
</feature>
<proteinExistence type="inferred from homology"/>
<dbReference type="NCBIfam" id="TIGR00347">
    <property type="entry name" value="bioD"/>
    <property type="match status" value="1"/>
</dbReference>
<comment type="pathway">
    <text evidence="2">Cofactor biosynthesis; biotin biosynthesis; biotin from 7,8-diaminononanoate: step 1/2.</text>
</comment>
<feature type="active site" evidence="2">
    <location>
        <position position="39"/>
    </location>
</feature>
<name>A0ABU7U0M5_9PROT</name>
<keyword evidence="2" id="KW-0460">Magnesium</keyword>
<feature type="binding site" evidence="2">
    <location>
        <begin position="107"/>
        <end position="110"/>
    </location>
    <ligand>
        <name>ATP</name>
        <dbReference type="ChEBI" id="CHEBI:30616"/>
    </ligand>
</feature>
<keyword evidence="2" id="KW-0479">Metal-binding</keyword>
<dbReference type="HAMAP" id="MF_00336">
    <property type="entry name" value="BioD"/>
    <property type="match status" value="1"/>
</dbReference>
<protein>
    <recommendedName>
        <fullName evidence="2">ATP-dependent dethiobiotin synthetase BioD</fullName>
        <ecNumber evidence="2">6.3.3.3</ecNumber>
    </recommendedName>
    <alternativeName>
        <fullName evidence="2">DTB synthetase</fullName>
        <shortName evidence="2">DTBS</shortName>
    </alternativeName>
    <alternativeName>
        <fullName evidence="2">Dethiobiotin synthase</fullName>
    </alternativeName>
</protein>
<keyword evidence="1 2" id="KW-0093">Biotin biosynthesis</keyword>
<dbReference type="InterPro" id="IPR004472">
    <property type="entry name" value="DTB_synth_BioD"/>
</dbReference>
<feature type="binding site" evidence="2">
    <location>
        <position position="54"/>
    </location>
    <ligand>
        <name>ATP</name>
        <dbReference type="ChEBI" id="CHEBI:30616"/>
    </ligand>
</feature>
<feature type="binding site" evidence="2">
    <location>
        <position position="23"/>
    </location>
    <ligand>
        <name>Mg(2+)</name>
        <dbReference type="ChEBI" id="CHEBI:18420"/>
    </ligand>
</feature>
<comment type="caution">
    <text evidence="2">Lacks conserved residue(s) required for the propagation of feature annotation.</text>
</comment>
<dbReference type="SUPFAM" id="SSF52540">
    <property type="entry name" value="P-loop containing nucleoside triphosphate hydrolases"/>
    <property type="match status" value="1"/>
</dbReference>
<keyword evidence="2" id="KW-0067">ATP-binding</keyword>
<organism evidence="3 4">
    <name type="scientific">Sorlinia euscelidii</name>
    <dbReference type="NCBI Taxonomy" id="3081148"/>
    <lineage>
        <taxon>Bacteria</taxon>
        <taxon>Pseudomonadati</taxon>
        <taxon>Pseudomonadota</taxon>
        <taxon>Alphaproteobacteria</taxon>
        <taxon>Acetobacterales</taxon>
        <taxon>Acetobacteraceae</taxon>
        <taxon>Sorlinia</taxon>
    </lineage>
</organism>